<dbReference type="AlphaFoldDB" id="A0A1X7SGP9"/>
<comment type="similarity">
    <text evidence="1">Belongs to the peptidase C2 family.</text>
</comment>
<comment type="caution">
    <text evidence="2">Lacks conserved residue(s) required for the propagation of feature annotation.</text>
</comment>
<dbReference type="InterPro" id="IPR038765">
    <property type="entry name" value="Papain-like_cys_pep_sf"/>
</dbReference>
<dbReference type="InterPro" id="IPR022684">
    <property type="entry name" value="Calpain_cysteine_protease"/>
</dbReference>
<reference evidence="4" key="1">
    <citation type="submission" date="2017-05" db="UniProtKB">
        <authorList>
            <consortium name="EnsemblMetazoa"/>
        </authorList>
    </citation>
    <scope>IDENTIFICATION</scope>
</reference>
<dbReference type="InterPro" id="IPR001300">
    <property type="entry name" value="Peptidase_C2_calpain_cat"/>
</dbReference>
<dbReference type="PANTHER" id="PTHR10183:SF382">
    <property type="entry name" value="CALPAIN-15"/>
    <property type="match status" value="1"/>
</dbReference>
<evidence type="ECO:0000256" key="1">
    <source>
        <dbReference type="ARBA" id="ARBA00007623"/>
    </source>
</evidence>
<dbReference type="OrthoDB" id="424753at2759"/>
<feature type="domain" description="Calpain catalytic" evidence="3">
    <location>
        <begin position="1"/>
        <end position="111"/>
    </location>
</feature>
<dbReference type="GO" id="GO:0006508">
    <property type="term" value="P:proteolysis"/>
    <property type="evidence" value="ECO:0007669"/>
    <property type="project" value="InterPro"/>
</dbReference>
<evidence type="ECO:0000259" key="3">
    <source>
        <dbReference type="PROSITE" id="PS50203"/>
    </source>
</evidence>
<dbReference type="EnsemblMetazoa" id="Aqu2.1.01215_001">
    <property type="protein sequence ID" value="Aqu2.1.01215_001"/>
    <property type="gene ID" value="Aqu2.1.01215"/>
</dbReference>
<dbReference type="Pfam" id="PF00648">
    <property type="entry name" value="Peptidase_C2"/>
    <property type="match status" value="1"/>
</dbReference>
<name>A0A1X7SGP9_AMPQE</name>
<dbReference type="GO" id="GO:0004198">
    <property type="term" value="F:calcium-dependent cysteine-type endopeptidase activity"/>
    <property type="evidence" value="ECO:0007669"/>
    <property type="project" value="InterPro"/>
</dbReference>
<dbReference type="GO" id="GO:0005737">
    <property type="term" value="C:cytoplasm"/>
    <property type="evidence" value="ECO:0007669"/>
    <property type="project" value="TreeGrafter"/>
</dbReference>
<dbReference type="Gene3D" id="3.90.70.10">
    <property type="entry name" value="Cysteine proteinases"/>
    <property type="match status" value="1"/>
</dbReference>
<dbReference type="InParanoid" id="A0A1X7SGP9"/>
<organism evidence="4">
    <name type="scientific">Amphimedon queenslandica</name>
    <name type="common">Sponge</name>
    <dbReference type="NCBI Taxonomy" id="400682"/>
    <lineage>
        <taxon>Eukaryota</taxon>
        <taxon>Metazoa</taxon>
        <taxon>Porifera</taxon>
        <taxon>Demospongiae</taxon>
        <taxon>Heteroscleromorpha</taxon>
        <taxon>Haplosclerida</taxon>
        <taxon>Niphatidae</taxon>
        <taxon>Amphimedon</taxon>
    </lineage>
</organism>
<dbReference type="eggNOG" id="KOG0045">
    <property type="taxonomic scope" value="Eukaryota"/>
</dbReference>
<proteinExistence type="inferred from homology"/>
<evidence type="ECO:0000313" key="4">
    <source>
        <dbReference type="EnsemblMetazoa" id="Aqu2.1.01215_001"/>
    </source>
</evidence>
<dbReference type="PANTHER" id="PTHR10183">
    <property type="entry name" value="CALPAIN"/>
    <property type="match status" value="1"/>
</dbReference>
<accession>A0A1X7SGP9</accession>
<evidence type="ECO:0000256" key="2">
    <source>
        <dbReference type="PROSITE-ProRule" id="PRU00239"/>
    </source>
</evidence>
<dbReference type="PROSITE" id="PS50203">
    <property type="entry name" value="CALPAIN_CAT"/>
    <property type="match status" value="1"/>
</dbReference>
<sequence length="154" mass="17875">MLCMNVDEEVEQELVWAKLLSFKESKFPMAACSSPVDPTESIDTELGIQPFHAYSILDIKQIGTESVVVLRDPWGHTKPGREWRESEPGTFMIGSNHLFKYFSHVDVCYYHPDWHSIRVKGQFPRHAPSHLEVLTFETFEPTEVKICLYQPSYR</sequence>
<dbReference type="STRING" id="400682.A0A1X7SGP9"/>
<dbReference type="SUPFAM" id="SSF54001">
    <property type="entry name" value="Cysteine proteinases"/>
    <property type="match status" value="1"/>
</dbReference>
<protein>
    <recommendedName>
        <fullName evidence="3">Calpain catalytic domain-containing protein</fullName>
    </recommendedName>
</protein>